<keyword evidence="2" id="KW-1185">Reference proteome</keyword>
<reference evidence="1" key="2">
    <citation type="journal article" date="2022" name="New Phytol.">
        <title>Evolutionary transition to the ectomycorrhizal habit in the genomes of a hyperdiverse lineage of mushroom-forming fungi.</title>
        <authorList>
            <person name="Looney B."/>
            <person name="Miyauchi S."/>
            <person name="Morin E."/>
            <person name="Drula E."/>
            <person name="Courty P.E."/>
            <person name="Kohler A."/>
            <person name="Kuo A."/>
            <person name="LaButti K."/>
            <person name="Pangilinan J."/>
            <person name="Lipzen A."/>
            <person name="Riley R."/>
            <person name="Andreopoulos W."/>
            <person name="He G."/>
            <person name="Johnson J."/>
            <person name="Nolan M."/>
            <person name="Tritt A."/>
            <person name="Barry K.W."/>
            <person name="Grigoriev I.V."/>
            <person name="Nagy L.G."/>
            <person name="Hibbett D."/>
            <person name="Henrissat B."/>
            <person name="Matheny P.B."/>
            <person name="Labbe J."/>
            <person name="Martin F.M."/>
        </authorList>
    </citation>
    <scope>NUCLEOTIDE SEQUENCE</scope>
    <source>
        <strain evidence="1">FP105234-sp</strain>
    </source>
</reference>
<evidence type="ECO:0000313" key="2">
    <source>
        <dbReference type="Proteomes" id="UP000814033"/>
    </source>
</evidence>
<protein>
    <submittedName>
        <fullName evidence="1">Uncharacterized protein</fullName>
    </submittedName>
</protein>
<gene>
    <name evidence="1" type="ORF">FA95DRAFT_562664</name>
</gene>
<proteinExistence type="predicted"/>
<dbReference type="EMBL" id="MU276063">
    <property type="protein sequence ID" value="KAI0042494.1"/>
    <property type="molecule type" value="Genomic_DNA"/>
</dbReference>
<reference evidence="1" key="1">
    <citation type="submission" date="2021-02" db="EMBL/GenBank/DDBJ databases">
        <authorList>
            <consortium name="DOE Joint Genome Institute"/>
            <person name="Ahrendt S."/>
            <person name="Looney B.P."/>
            <person name="Miyauchi S."/>
            <person name="Morin E."/>
            <person name="Drula E."/>
            <person name="Courty P.E."/>
            <person name="Chicoki N."/>
            <person name="Fauchery L."/>
            <person name="Kohler A."/>
            <person name="Kuo A."/>
            <person name="Labutti K."/>
            <person name="Pangilinan J."/>
            <person name="Lipzen A."/>
            <person name="Riley R."/>
            <person name="Andreopoulos W."/>
            <person name="He G."/>
            <person name="Johnson J."/>
            <person name="Barry K.W."/>
            <person name="Grigoriev I.V."/>
            <person name="Nagy L."/>
            <person name="Hibbett D."/>
            <person name="Henrissat B."/>
            <person name="Matheny P.B."/>
            <person name="Labbe J."/>
            <person name="Martin F."/>
        </authorList>
    </citation>
    <scope>NUCLEOTIDE SEQUENCE</scope>
    <source>
        <strain evidence="1">FP105234-sp</strain>
    </source>
</reference>
<accession>A0ACB8RF39</accession>
<dbReference type="Proteomes" id="UP000814033">
    <property type="component" value="Unassembled WGS sequence"/>
</dbReference>
<name>A0ACB8RF39_9AGAM</name>
<comment type="caution">
    <text evidence="1">The sequence shown here is derived from an EMBL/GenBank/DDBJ whole genome shotgun (WGS) entry which is preliminary data.</text>
</comment>
<evidence type="ECO:0000313" key="1">
    <source>
        <dbReference type="EMBL" id="KAI0042494.1"/>
    </source>
</evidence>
<organism evidence="1 2">
    <name type="scientific">Auriscalpium vulgare</name>
    <dbReference type="NCBI Taxonomy" id="40419"/>
    <lineage>
        <taxon>Eukaryota</taxon>
        <taxon>Fungi</taxon>
        <taxon>Dikarya</taxon>
        <taxon>Basidiomycota</taxon>
        <taxon>Agaricomycotina</taxon>
        <taxon>Agaricomycetes</taxon>
        <taxon>Russulales</taxon>
        <taxon>Auriscalpiaceae</taxon>
        <taxon>Auriscalpium</taxon>
    </lineage>
</organism>
<sequence>MSSPSLSSSRLPFRAACACCPVGDCVGYTVFKGNTPTYHASFATEKCECGHPWLSHNLAVDAMAHAKARGALPATRCAGFFSVRHLDTFQWERCNSHMSSRHSLSIRPPGPGALSVSAILSGPRMPFLRQTAQCLRCSGAALQALPQRPR</sequence>